<gene>
    <name evidence="3" type="ORF">GXP67_22370</name>
</gene>
<proteinExistence type="predicted"/>
<dbReference type="InterPro" id="IPR037524">
    <property type="entry name" value="PA14/GLEYA"/>
</dbReference>
<dbReference type="NCBIfam" id="TIGR04183">
    <property type="entry name" value="Por_Secre_tail"/>
    <property type="match status" value="1"/>
</dbReference>
<keyword evidence="4" id="KW-1185">Reference proteome</keyword>
<dbReference type="PROSITE" id="PS51820">
    <property type="entry name" value="PA14"/>
    <property type="match status" value="1"/>
</dbReference>
<dbReference type="KEGG" id="rhoz:GXP67_22370"/>
<reference evidence="3 4" key="1">
    <citation type="submission" date="2020-01" db="EMBL/GenBank/DDBJ databases">
        <authorList>
            <person name="Kim M.K."/>
        </authorList>
    </citation>
    <scope>NUCLEOTIDE SEQUENCE [LARGE SCALE GENOMIC DNA]</scope>
    <source>
        <strain evidence="3 4">172606-1</strain>
    </source>
</reference>
<dbReference type="Proteomes" id="UP000480178">
    <property type="component" value="Chromosome"/>
</dbReference>
<feature type="domain" description="Ig-like" evidence="1">
    <location>
        <begin position="388"/>
        <end position="468"/>
    </location>
</feature>
<dbReference type="InterPro" id="IPR026444">
    <property type="entry name" value="Secre_tail"/>
</dbReference>
<accession>A0A6C0GNI4</accession>
<dbReference type="PANTHER" id="PTHR19328">
    <property type="entry name" value="HEDGEHOG-INTERACTING PROTEIN"/>
    <property type="match status" value="1"/>
</dbReference>
<dbReference type="InterPro" id="IPR011658">
    <property type="entry name" value="PA14_dom"/>
</dbReference>
<dbReference type="InterPro" id="IPR036179">
    <property type="entry name" value="Ig-like_dom_sf"/>
</dbReference>
<dbReference type="Pfam" id="PF07679">
    <property type="entry name" value="I-set"/>
    <property type="match status" value="1"/>
</dbReference>
<sequence>MKYTYLSKVFSLKTFRTSPFLLALIGVLFILFSVSQVYSQKFPAGFSQVSITTELANPTVMAFAPDGRIFVAEQSGRLRIIKNGILLDTPFVTLKVNASGERGLIGITLDPNFTTNGYMYLYYTVASGANNRISRFTANGDVAVAGSEKILLNLDPLSKATNHNGGAMHFGKDGKLYVAVGENARPEEAQNLNNYHGKLLRINPDGSAADDNPFLSGPAKQRRIWAYGLRNPFTFSVHPTTGKIFVNDVGSSRWEEINDATNKGQNFGWPRREGVTANPAYDNPVYTYQRLLQSGDGIGCAITGGTFFDPASGNYPSQYKGTYFFQDFCNGWINYLDLSDNVTKQPFATGLASGSLSITTGRDGNLYYLNRTNGTLYKIVYNSNNTAPSIYNQPDDVAVSVGEQVSFTVSASGTGPLQYQWQKNGVNIAGATSATYSISNTAIEDAGQYRVIVKNAVGNVTSRAAILTIRANTVPEASIITPANGALYSAGQTINFSGSATDAEDGTLPASAFSWEVVFHHDTHSHDGPPVATGVKNGSFIIPASGETSADVWYRIFLTVTDSEGATHKTYRDIYPRTTTITLTTQPAGLELTLDGQPVTAPTSVEGVEGLLRSIGADAIQTLNNTEYTFDRWAHGGSRNQTIEFPEDNSTYTAIFKQVTSSLRNPENPINTVNGLNYSYYEGDWNNLPNFASLSALKTGTITDVDLSAANRAENFGFRFTGYIQVPADGEYTFYTISDDGSQFFIGNTLVVDNDGLHSREERSGTIGLKAGKHAFSLNYFQNIGGQVLDVAYQSRTISKRQVPVSAFYRIKSDTPDDLVMVKINFQPSSSDVPSGYLADMGEVFANRGNGFTYGWNQTTFHTRDRGPIVSSDSRYYTLNHMQKEPQSDAIWQIALPDGIYQVTVVCSDPLYTNQINDLSIEGEVVVDEDSYDAVDEYEVTVEVTDGRLTIKPAPDAVNAKISFVDIKQVSASARVASAGKLANLQMDVFPNPVSDKLSVKLFNSQAGQVKLTLTDVLSRPVQGQLYQLEQGEHLLSLPVHSLKAGSYLLQISTPSHSFSKRITIVK</sequence>
<dbReference type="InterPro" id="IPR013098">
    <property type="entry name" value="Ig_I-set"/>
</dbReference>
<dbReference type="InterPro" id="IPR011042">
    <property type="entry name" value="6-blade_b-propeller_TolB-like"/>
</dbReference>
<evidence type="ECO:0000259" key="2">
    <source>
        <dbReference type="PROSITE" id="PS51820"/>
    </source>
</evidence>
<dbReference type="Gene3D" id="2.60.120.430">
    <property type="entry name" value="Galactose-binding lectin"/>
    <property type="match status" value="1"/>
</dbReference>
<dbReference type="InterPro" id="IPR003599">
    <property type="entry name" value="Ig_sub"/>
</dbReference>
<evidence type="ECO:0000313" key="4">
    <source>
        <dbReference type="Proteomes" id="UP000480178"/>
    </source>
</evidence>
<dbReference type="SMART" id="SM00758">
    <property type="entry name" value="PA14"/>
    <property type="match status" value="1"/>
</dbReference>
<dbReference type="Gene3D" id="2.60.120.380">
    <property type="match status" value="1"/>
</dbReference>
<dbReference type="SUPFAM" id="SSF50952">
    <property type="entry name" value="Soluble quinoprotein glucose dehydrogenase"/>
    <property type="match status" value="1"/>
</dbReference>
<dbReference type="SUPFAM" id="SSF56988">
    <property type="entry name" value="Anthrax protective antigen"/>
    <property type="match status" value="1"/>
</dbReference>
<feature type="domain" description="PA14" evidence="2">
    <location>
        <begin position="671"/>
        <end position="807"/>
    </location>
</feature>
<protein>
    <submittedName>
        <fullName evidence="3">T9SS type A sorting domain-containing protein</fullName>
    </submittedName>
</protein>
<dbReference type="Gene3D" id="2.60.40.10">
    <property type="entry name" value="Immunoglobulins"/>
    <property type="match status" value="2"/>
</dbReference>
<dbReference type="PANTHER" id="PTHR19328:SF75">
    <property type="entry name" value="ALDOSE SUGAR DEHYDROGENASE YLII"/>
    <property type="match status" value="1"/>
</dbReference>
<dbReference type="Pfam" id="PF18962">
    <property type="entry name" value="Por_Secre_tail"/>
    <property type="match status" value="1"/>
</dbReference>
<dbReference type="PROSITE" id="PS50835">
    <property type="entry name" value="IG_LIKE"/>
    <property type="match status" value="1"/>
</dbReference>
<dbReference type="RefSeq" id="WP_162445179.1">
    <property type="nucleotide sequence ID" value="NZ_CP048222.1"/>
</dbReference>
<name>A0A6C0GNI4_9BACT</name>
<dbReference type="Pfam" id="PF07995">
    <property type="entry name" value="GSDH"/>
    <property type="match status" value="1"/>
</dbReference>
<dbReference type="SUPFAM" id="SSF48726">
    <property type="entry name" value="Immunoglobulin"/>
    <property type="match status" value="1"/>
</dbReference>
<evidence type="ECO:0000259" key="1">
    <source>
        <dbReference type="PROSITE" id="PS50835"/>
    </source>
</evidence>
<organism evidence="3 4">
    <name type="scientific">Rhodocytophaga rosea</name>
    <dbReference type="NCBI Taxonomy" id="2704465"/>
    <lineage>
        <taxon>Bacteria</taxon>
        <taxon>Pseudomonadati</taxon>
        <taxon>Bacteroidota</taxon>
        <taxon>Cytophagia</taxon>
        <taxon>Cytophagales</taxon>
        <taxon>Rhodocytophagaceae</taxon>
        <taxon>Rhodocytophaga</taxon>
    </lineage>
</organism>
<dbReference type="InterPro" id="IPR007110">
    <property type="entry name" value="Ig-like_dom"/>
</dbReference>
<dbReference type="Gene3D" id="2.120.10.30">
    <property type="entry name" value="TolB, C-terminal domain"/>
    <property type="match status" value="1"/>
</dbReference>
<dbReference type="SUPFAM" id="SSF49785">
    <property type="entry name" value="Galactose-binding domain-like"/>
    <property type="match status" value="1"/>
</dbReference>
<dbReference type="SMART" id="SM00409">
    <property type="entry name" value="IG"/>
    <property type="match status" value="1"/>
</dbReference>
<dbReference type="InterPro" id="IPR011041">
    <property type="entry name" value="Quinoprot_gluc/sorb_DH_b-prop"/>
</dbReference>
<evidence type="ECO:0000313" key="3">
    <source>
        <dbReference type="EMBL" id="QHT69190.1"/>
    </source>
</evidence>
<dbReference type="EMBL" id="CP048222">
    <property type="protein sequence ID" value="QHT69190.1"/>
    <property type="molecule type" value="Genomic_DNA"/>
</dbReference>
<dbReference type="InterPro" id="IPR012938">
    <property type="entry name" value="Glc/Sorbosone_DH"/>
</dbReference>
<dbReference type="Pfam" id="PF07691">
    <property type="entry name" value="PA14"/>
    <property type="match status" value="1"/>
</dbReference>
<dbReference type="InterPro" id="IPR013783">
    <property type="entry name" value="Ig-like_fold"/>
</dbReference>
<dbReference type="AlphaFoldDB" id="A0A6C0GNI4"/>
<dbReference type="InterPro" id="IPR008979">
    <property type="entry name" value="Galactose-bd-like_sf"/>
</dbReference>